<dbReference type="AlphaFoldDB" id="A0AAW1VPF3"/>
<sequence>MGCIWRASKSRLVSKIQAAKNKSERLQLKPKNIQHRTEWKRFVRAKTSTAFKAVSEKYRAIRRKQIPHTCSRKGMARLAEDMKKNSSDPSSVSRVKIWIKSRTRKDGKPVNTQVSETIEKLNQIEGISASSSTTSVRDDALSKVLGEDKPGRLRGMGRGMTITKLTFFQTKDKYVAKMQEEHSNMQERINHLENLVNKLVPDKIGGEADKTRDKTSAAVHAFLWRPTSNMTFIQQAQGKTVAWPVERVIMQMDGQSEEQDNMSGASSKYTASRKCKLFDWCEKNELVAVGRWESCDPKHWLMISEMTADNAASSPSSMNTNSKKKCKLLDANGSGQIVAEGRWSSSDPDQLVHFVPLGPNAMRVWVDTPKVPTASLWRPTSELEFIEDVVGTTVAWPIDKVLML</sequence>
<evidence type="ECO:0000313" key="2">
    <source>
        <dbReference type="EMBL" id="KAK9905179.1"/>
    </source>
</evidence>
<feature type="domain" description="DUF8039" evidence="1">
    <location>
        <begin position="320"/>
        <end position="401"/>
    </location>
</feature>
<name>A0AAW1VPF3_RUBAR</name>
<dbReference type="Pfam" id="PF26133">
    <property type="entry name" value="DUF8039"/>
    <property type="match status" value="1"/>
</dbReference>
<dbReference type="EMBL" id="JBEDUW010000170">
    <property type="protein sequence ID" value="KAK9905179.1"/>
    <property type="molecule type" value="Genomic_DNA"/>
</dbReference>
<keyword evidence="3" id="KW-1185">Reference proteome</keyword>
<reference evidence="2 3" key="1">
    <citation type="journal article" date="2023" name="G3 (Bethesda)">
        <title>A chromosome-length genome assembly and annotation of blackberry (Rubus argutus, cv. 'Hillquist').</title>
        <authorList>
            <person name="Bruna T."/>
            <person name="Aryal R."/>
            <person name="Dudchenko O."/>
            <person name="Sargent D.J."/>
            <person name="Mead D."/>
            <person name="Buti M."/>
            <person name="Cavallini A."/>
            <person name="Hytonen T."/>
            <person name="Andres J."/>
            <person name="Pham M."/>
            <person name="Weisz D."/>
            <person name="Mascagni F."/>
            <person name="Usai G."/>
            <person name="Natali L."/>
            <person name="Bassil N."/>
            <person name="Fernandez G.E."/>
            <person name="Lomsadze A."/>
            <person name="Armour M."/>
            <person name="Olukolu B."/>
            <person name="Poorten T."/>
            <person name="Britton C."/>
            <person name="Davik J."/>
            <person name="Ashrafi H."/>
            <person name="Aiden E.L."/>
            <person name="Borodovsky M."/>
            <person name="Worthington M."/>
        </authorList>
    </citation>
    <scope>NUCLEOTIDE SEQUENCE [LARGE SCALE GENOMIC DNA]</scope>
    <source>
        <strain evidence="2">PI 553951</strain>
    </source>
</reference>
<dbReference type="Pfam" id="PF03004">
    <property type="entry name" value="Transposase_24"/>
    <property type="match status" value="1"/>
</dbReference>
<proteinExistence type="predicted"/>
<evidence type="ECO:0000259" key="1">
    <source>
        <dbReference type="Pfam" id="PF26133"/>
    </source>
</evidence>
<accession>A0AAW1VPF3</accession>
<dbReference type="Proteomes" id="UP001457282">
    <property type="component" value="Unassembled WGS sequence"/>
</dbReference>
<organism evidence="2 3">
    <name type="scientific">Rubus argutus</name>
    <name type="common">Southern blackberry</name>
    <dbReference type="NCBI Taxonomy" id="59490"/>
    <lineage>
        <taxon>Eukaryota</taxon>
        <taxon>Viridiplantae</taxon>
        <taxon>Streptophyta</taxon>
        <taxon>Embryophyta</taxon>
        <taxon>Tracheophyta</taxon>
        <taxon>Spermatophyta</taxon>
        <taxon>Magnoliopsida</taxon>
        <taxon>eudicotyledons</taxon>
        <taxon>Gunneridae</taxon>
        <taxon>Pentapetalae</taxon>
        <taxon>rosids</taxon>
        <taxon>fabids</taxon>
        <taxon>Rosales</taxon>
        <taxon>Rosaceae</taxon>
        <taxon>Rosoideae</taxon>
        <taxon>Rosoideae incertae sedis</taxon>
        <taxon>Rubus</taxon>
    </lineage>
</organism>
<evidence type="ECO:0000313" key="3">
    <source>
        <dbReference type="Proteomes" id="UP001457282"/>
    </source>
</evidence>
<comment type="caution">
    <text evidence="2">The sequence shown here is derived from an EMBL/GenBank/DDBJ whole genome shotgun (WGS) entry which is preliminary data.</text>
</comment>
<dbReference type="PANTHER" id="PTHR33018">
    <property type="entry name" value="OS10G0338966 PROTEIN-RELATED"/>
    <property type="match status" value="1"/>
</dbReference>
<protein>
    <recommendedName>
        <fullName evidence="1">DUF8039 domain-containing protein</fullName>
    </recommendedName>
</protein>
<gene>
    <name evidence="2" type="ORF">M0R45_000435</name>
</gene>
<dbReference type="InterPro" id="IPR058352">
    <property type="entry name" value="DUF8039"/>
</dbReference>
<dbReference type="PANTHER" id="PTHR33018:SF31">
    <property type="entry name" value="TRANSPOSASE, PTTA_EN_SPM, PLANT"/>
    <property type="match status" value="1"/>
</dbReference>
<dbReference type="InterPro" id="IPR004252">
    <property type="entry name" value="Probable_transposase_24"/>
</dbReference>